<gene>
    <name evidence="12" type="ORF">ACEWY4_016056</name>
</gene>
<dbReference type="SUPFAM" id="SSF81321">
    <property type="entry name" value="Family A G protein-coupled receptor-like"/>
    <property type="match status" value="1"/>
</dbReference>
<dbReference type="PRINTS" id="PR00237">
    <property type="entry name" value="GPCRRHODOPSN"/>
</dbReference>
<feature type="transmembrane region" description="Helical" evidence="10">
    <location>
        <begin position="52"/>
        <end position="74"/>
    </location>
</feature>
<proteinExistence type="inferred from homology"/>
<comment type="caution">
    <text evidence="12">The sequence shown here is derived from an EMBL/GenBank/DDBJ whole genome shotgun (WGS) entry which is preliminary data.</text>
</comment>
<evidence type="ECO:0000256" key="10">
    <source>
        <dbReference type="SAM" id="Phobius"/>
    </source>
</evidence>
<evidence type="ECO:0000256" key="3">
    <source>
        <dbReference type="ARBA" id="ARBA00022989"/>
    </source>
</evidence>
<organism evidence="12 13">
    <name type="scientific">Coilia grayii</name>
    <name type="common">Gray's grenadier anchovy</name>
    <dbReference type="NCBI Taxonomy" id="363190"/>
    <lineage>
        <taxon>Eukaryota</taxon>
        <taxon>Metazoa</taxon>
        <taxon>Chordata</taxon>
        <taxon>Craniata</taxon>
        <taxon>Vertebrata</taxon>
        <taxon>Euteleostomi</taxon>
        <taxon>Actinopterygii</taxon>
        <taxon>Neopterygii</taxon>
        <taxon>Teleostei</taxon>
        <taxon>Clupei</taxon>
        <taxon>Clupeiformes</taxon>
        <taxon>Clupeoidei</taxon>
        <taxon>Engraulidae</taxon>
        <taxon>Coilinae</taxon>
        <taxon>Coilia</taxon>
    </lineage>
</organism>
<dbReference type="PANTHER" id="PTHR10489:SF946">
    <property type="entry name" value="LEUKOTRIENE B4 RECEPTOR 1-LIKE"/>
    <property type="match status" value="1"/>
</dbReference>
<dbReference type="Pfam" id="PF00001">
    <property type="entry name" value="7tm_1"/>
    <property type="match status" value="1"/>
</dbReference>
<dbReference type="Proteomes" id="UP001591681">
    <property type="component" value="Unassembled WGS sequence"/>
</dbReference>
<comment type="subcellular location">
    <subcellularLocation>
        <location evidence="1">Membrane</location>
    </subcellularLocation>
</comment>
<dbReference type="GO" id="GO:0004930">
    <property type="term" value="F:G protein-coupled receptor activity"/>
    <property type="evidence" value="ECO:0007669"/>
    <property type="project" value="UniProtKB-KW"/>
</dbReference>
<dbReference type="Gene3D" id="1.20.1070.10">
    <property type="entry name" value="Rhodopsin 7-helix transmembrane proteins"/>
    <property type="match status" value="1"/>
</dbReference>
<dbReference type="GO" id="GO:0016020">
    <property type="term" value="C:membrane"/>
    <property type="evidence" value="ECO:0007669"/>
    <property type="project" value="UniProtKB-SubCell"/>
</dbReference>
<feature type="domain" description="G-protein coupled receptors family 1 profile" evidence="11">
    <location>
        <begin position="65"/>
        <end position="316"/>
    </location>
</feature>
<evidence type="ECO:0000313" key="13">
    <source>
        <dbReference type="Proteomes" id="UP001591681"/>
    </source>
</evidence>
<protein>
    <recommendedName>
        <fullName evidence="11">G-protein coupled receptors family 1 profile domain-containing protein</fullName>
    </recommendedName>
</protein>
<feature type="transmembrane region" description="Helical" evidence="10">
    <location>
        <begin position="164"/>
        <end position="191"/>
    </location>
</feature>
<dbReference type="PROSITE" id="PS50262">
    <property type="entry name" value="G_PROTEIN_RECEP_F1_2"/>
    <property type="match status" value="1"/>
</dbReference>
<feature type="transmembrane region" description="Helical" evidence="10">
    <location>
        <begin position="114"/>
        <end position="143"/>
    </location>
</feature>
<dbReference type="PANTHER" id="PTHR10489">
    <property type="entry name" value="CELL ADHESION MOLECULE"/>
    <property type="match status" value="1"/>
</dbReference>
<evidence type="ECO:0000259" key="11">
    <source>
        <dbReference type="PROSITE" id="PS50262"/>
    </source>
</evidence>
<dbReference type="AlphaFoldDB" id="A0ABD1JQK6"/>
<dbReference type="InterPro" id="IPR050119">
    <property type="entry name" value="CCR1-9-like"/>
</dbReference>
<keyword evidence="3 10" id="KW-1133">Transmembrane helix</keyword>
<keyword evidence="7 8" id="KW-0807">Transducer</keyword>
<evidence type="ECO:0000256" key="2">
    <source>
        <dbReference type="ARBA" id="ARBA00022692"/>
    </source>
</evidence>
<feature type="transmembrane region" description="Helical" evidence="10">
    <location>
        <begin position="248"/>
        <end position="269"/>
    </location>
</feature>
<dbReference type="InterPro" id="IPR017452">
    <property type="entry name" value="GPCR_Rhodpsn_7TM"/>
</dbReference>
<keyword evidence="13" id="KW-1185">Reference proteome</keyword>
<keyword evidence="4 8" id="KW-0297">G-protein coupled receptor</keyword>
<keyword evidence="5 10" id="KW-0472">Membrane</keyword>
<keyword evidence="2 8" id="KW-0812">Transmembrane</keyword>
<feature type="transmembrane region" description="Helical" evidence="10">
    <location>
        <begin position="86"/>
        <end position="108"/>
    </location>
</feature>
<comment type="similarity">
    <text evidence="8">Belongs to the G-protein coupled receptor 1 family.</text>
</comment>
<evidence type="ECO:0000256" key="7">
    <source>
        <dbReference type="ARBA" id="ARBA00023224"/>
    </source>
</evidence>
<dbReference type="EMBL" id="JBHFQA010000013">
    <property type="protein sequence ID" value="KAL2089157.1"/>
    <property type="molecule type" value="Genomic_DNA"/>
</dbReference>
<feature type="transmembrane region" description="Helical" evidence="10">
    <location>
        <begin position="211"/>
        <end position="236"/>
    </location>
</feature>
<evidence type="ECO:0000256" key="1">
    <source>
        <dbReference type="ARBA" id="ARBA00004370"/>
    </source>
</evidence>
<reference evidence="12 13" key="1">
    <citation type="submission" date="2024-09" db="EMBL/GenBank/DDBJ databases">
        <title>A chromosome-level genome assembly of Gray's grenadier anchovy, Coilia grayii.</title>
        <authorList>
            <person name="Fu Z."/>
        </authorList>
    </citation>
    <scope>NUCLEOTIDE SEQUENCE [LARGE SCALE GENOMIC DNA]</scope>
    <source>
        <strain evidence="12">G4</strain>
        <tissue evidence="12">Muscle</tissue>
    </source>
</reference>
<dbReference type="InterPro" id="IPR000276">
    <property type="entry name" value="GPCR_Rhodpsn"/>
</dbReference>
<evidence type="ECO:0000313" key="12">
    <source>
        <dbReference type="EMBL" id="KAL2089157.1"/>
    </source>
</evidence>
<sequence>MAQFNSSPDYSSSSNFSDSSNYSGSSNYNSTSNYSGSSDFSGSLSSNDVAGIAVRGLVCFVGLAGNLLVLAILPRHMKKDSFTLQLMLHLAACDVLCMLTLPVWMYGLSVGWNLGLAACRLVCYVAFVCLSVSVMAVSLMSVHRYVQVLYRRQWDRLGRRGERLLLASLWLVGCFAAVPSVSLFAVIDVTWNGATTRKVCEQLPGSEEQKVVVFLCETLFAFVVPFGVIVAAYFSLHRQVCQRTQHLNQRLGTLITAIVATFFLVYLPYHVVNVMTLFTPLHRDPNTGVTRLPYRTARTVVEGVGFLNSCVNPVLYAFTYLRLRSGTAVQPTNVGLSRKEKSNCSLTVD</sequence>
<keyword evidence="6 8" id="KW-0675">Receptor</keyword>
<evidence type="ECO:0000256" key="4">
    <source>
        <dbReference type="ARBA" id="ARBA00023040"/>
    </source>
</evidence>
<evidence type="ECO:0000256" key="5">
    <source>
        <dbReference type="ARBA" id="ARBA00023136"/>
    </source>
</evidence>
<name>A0ABD1JQK6_9TELE</name>
<evidence type="ECO:0000256" key="8">
    <source>
        <dbReference type="RuleBase" id="RU000688"/>
    </source>
</evidence>
<dbReference type="PROSITE" id="PS00237">
    <property type="entry name" value="G_PROTEIN_RECEP_F1_1"/>
    <property type="match status" value="1"/>
</dbReference>
<evidence type="ECO:0000256" key="9">
    <source>
        <dbReference type="SAM" id="MobiDB-lite"/>
    </source>
</evidence>
<feature type="region of interest" description="Disordered" evidence="9">
    <location>
        <begin position="1"/>
        <end position="20"/>
    </location>
</feature>
<evidence type="ECO:0000256" key="6">
    <source>
        <dbReference type="ARBA" id="ARBA00023170"/>
    </source>
</evidence>
<accession>A0ABD1JQK6</accession>